<reference evidence="2" key="1">
    <citation type="journal article" date="2019" name="Int. J. Syst. Evol. Microbiol.">
        <title>The Global Catalogue of Microorganisms (GCM) 10K type strain sequencing project: providing services to taxonomists for standard genome sequencing and annotation.</title>
        <authorList>
            <consortium name="The Broad Institute Genomics Platform"/>
            <consortium name="The Broad Institute Genome Sequencing Center for Infectious Disease"/>
            <person name="Wu L."/>
            <person name="Ma J."/>
        </authorList>
    </citation>
    <scope>NUCLEOTIDE SEQUENCE [LARGE SCALE GENOMIC DNA]</scope>
    <source>
        <strain evidence="2">KCTC 52449</strain>
    </source>
</reference>
<dbReference type="Proteomes" id="UP001595477">
    <property type="component" value="Unassembled WGS sequence"/>
</dbReference>
<dbReference type="SUPFAM" id="SSF56784">
    <property type="entry name" value="HAD-like"/>
    <property type="match status" value="1"/>
</dbReference>
<dbReference type="RefSeq" id="WP_164464748.1">
    <property type="nucleotide sequence ID" value="NZ_JBHRSX010000005.1"/>
</dbReference>
<dbReference type="EMBL" id="JBHRSX010000005">
    <property type="protein sequence ID" value="MFC3200345.1"/>
    <property type="molecule type" value="Genomic_DNA"/>
</dbReference>
<dbReference type="Gene3D" id="1.10.150.400">
    <property type="match status" value="1"/>
</dbReference>
<organism evidence="1 2">
    <name type="scientific">Alteromonas oceani</name>
    <dbReference type="NCBI Taxonomy" id="2071609"/>
    <lineage>
        <taxon>Bacteria</taxon>
        <taxon>Pseudomonadati</taxon>
        <taxon>Pseudomonadota</taxon>
        <taxon>Gammaproteobacteria</taxon>
        <taxon>Alteromonadales</taxon>
        <taxon>Alteromonadaceae</taxon>
        <taxon>Alteromonas/Salinimonas group</taxon>
        <taxon>Alteromonas</taxon>
    </lineage>
</organism>
<evidence type="ECO:0008006" key="3">
    <source>
        <dbReference type="Google" id="ProtNLM"/>
    </source>
</evidence>
<dbReference type="Gene3D" id="3.40.50.1000">
    <property type="entry name" value="HAD superfamily/HAD-like"/>
    <property type="match status" value="1"/>
</dbReference>
<dbReference type="InterPro" id="IPR023214">
    <property type="entry name" value="HAD_sf"/>
</dbReference>
<evidence type="ECO:0000313" key="2">
    <source>
        <dbReference type="Proteomes" id="UP001595477"/>
    </source>
</evidence>
<name>A0ABV7JQG5_9ALTE</name>
<sequence length="762" mass="86929">MSQLTHAIEQSLTQRDIRMVSFDLFDTLVFRKVARPTRIFAEAFAAVAEQLTVHMMPSEYEELRHYAERELKNKTEHREVTLEQIIGHLPMGGADQCLLLNAELATEARYGFLDDTLKSLILKLQNTPGVKVVFISDMYLSAKQIRDCFFHDEPALQAIPLYVSSEHKVNKASGGLFKRVAELADQPFESWLHVGDNAIADIKNANLFGIETVRVGPLLDSKRILDTERKLYSAQCDFNAVRFLASTHKPAEVMPSAFELSGFTWGPALLSFCDWVINRSMASKASNVLCLMREGEVFAPLIEKRLAQRGLCGLRIIRLYVSRKSTFWPAVNIEDDDWFSGLMDIFIKRRGYTIANFYADFMLEKDDILQQFSALEFKNSDSVFHNGKNILSLLYQQAEKSKQAVQQRIEAEKRRFAEYFHNEVDSPLSQCITVDLGNGGTIQSHLELALGERARTNLLFYSTNRIYQRLGTLYESFIGAHNDKFNLRRMLWRSPECIESFLLGDVGTTLGYDEQAKPVLGESTPENTSIVDSFYAGIETFFDCFNRYGFETVNADQAIAMLARYVRLPTYNESIVYTQLFHQDNFGADKTYPVIAESQIAEVKRLGTQQVIESLHEHEQWQIGRLHWPQAICSVIDEDFLYRREGLLLNDSYLNILNLIELIEERGWQQFTLYGAGVFFEQFNELTASNGFVIERLIDRKADVNGPYRLKGVEVESLAQALNKGSRKIVVTSYAFKQEIVKNITSVARELGIAQQVQIISV</sequence>
<keyword evidence="2" id="KW-1185">Reference proteome</keyword>
<dbReference type="InterPro" id="IPR036412">
    <property type="entry name" value="HAD-like_sf"/>
</dbReference>
<protein>
    <recommendedName>
        <fullName evidence="3">HAD family hydrolase</fullName>
    </recommendedName>
</protein>
<evidence type="ECO:0000313" key="1">
    <source>
        <dbReference type="EMBL" id="MFC3200345.1"/>
    </source>
</evidence>
<accession>A0ABV7JQG5</accession>
<gene>
    <name evidence="1" type="ORF">ACFOEW_00730</name>
</gene>
<comment type="caution">
    <text evidence="1">The sequence shown here is derived from an EMBL/GenBank/DDBJ whole genome shotgun (WGS) entry which is preliminary data.</text>
</comment>
<proteinExistence type="predicted"/>